<keyword evidence="1" id="KW-0560">Oxidoreductase</keyword>
<sequence>MLCPVHLIVVLIVCDIGRILSKVWIRIISSPLPDIPSASILAPVSRMLWALPLEFLGRLTLDLPILHEKHGPLLRIGPNEVSFYSLEIYKIVYSARSQFAKDPRVYCQFVQDNNPALFSITFVTLENREMRSRGLRTLIAALLTGV</sequence>
<evidence type="ECO:0000313" key="2">
    <source>
        <dbReference type="Proteomes" id="UP000785200"/>
    </source>
</evidence>
<dbReference type="Proteomes" id="UP000785200">
    <property type="component" value="Unassembled WGS sequence"/>
</dbReference>
<keyword evidence="1" id="KW-0503">Monooxygenase</keyword>
<evidence type="ECO:0000313" key="1">
    <source>
        <dbReference type="EMBL" id="KAG0646770.1"/>
    </source>
</evidence>
<accession>A0A9P7AUT5</accession>
<protein>
    <submittedName>
        <fullName evidence="1">Cytochrome P450 monooxygenase</fullName>
    </submittedName>
</protein>
<reference evidence="1" key="1">
    <citation type="submission" date="2019-07" db="EMBL/GenBank/DDBJ databases">
        <title>Hyphodiscus hymeniophilus genome sequencing and assembly.</title>
        <authorList>
            <person name="Kramer G."/>
            <person name="Nodwell J."/>
        </authorList>
    </citation>
    <scope>NUCLEOTIDE SEQUENCE</scope>
    <source>
        <strain evidence="1">ATCC 34498</strain>
    </source>
</reference>
<keyword evidence="2" id="KW-1185">Reference proteome</keyword>
<dbReference type="GO" id="GO:0004497">
    <property type="term" value="F:monooxygenase activity"/>
    <property type="evidence" value="ECO:0007669"/>
    <property type="project" value="UniProtKB-KW"/>
</dbReference>
<gene>
    <name evidence="1" type="ORF">D0Z07_6402</name>
</gene>
<name>A0A9P7AUT5_9HELO</name>
<comment type="caution">
    <text evidence="1">The sequence shown here is derived from an EMBL/GenBank/DDBJ whole genome shotgun (WGS) entry which is preliminary data.</text>
</comment>
<dbReference type="OrthoDB" id="3945418at2759"/>
<organism evidence="1 2">
    <name type="scientific">Hyphodiscus hymeniophilus</name>
    <dbReference type="NCBI Taxonomy" id="353542"/>
    <lineage>
        <taxon>Eukaryota</taxon>
        <taxon>Fungi</taxon>
        <taxon>Dikarya</taxon>
        <taxon>Ascomycota</taxon>
        <taxon>Pezizomycotina</taxon>
        <taxon>Leotiomycetes</taxon>
        <taxon>Helotiales</taxon>
        <taxon>Hyphodiscaceae</taxon>
        <taxon>Hyphodiscus</taxon>
    </lineage>
</organism>
<proteinExistence type="predicted"/>
<dbReference type="AlphaFoldDB" id="A0A9P7AUT5"/>
<dbReference type="EMBL" id="VNKQ01000014">
    <property type="protein sequence ID" value="KAG0646770.1"/>
    <property type="molecule type" value="Genomic_DNA"/>
</dbReference>